<evidence type="ECO:0000256" key="3">
    <source>
        <dbReference type="ARBA" id="ARBA00022553"/>
    </source>
</evidence>
<dbReference type="GO" id="GO:0005524">
    <property type="term" value="F:ATP binding"/>
    <property type="evidence" value="ECO:0007669"/>
    <property type="project" value="UniProtKB-KW"/>
</dbReference>
<dbReference type="SUPFAM" id="SSF55874">
    <property type="entry name" value="ATPase domain of HSP90 chaperone/DNA topoisomerase II/histidine kinase"/>
    <property type="match status" value="1"/>
</dbReference>
<feature type="domain" description="Signal transduction histidine kinase subgroup 3 dimerisation and phosphoacceptor" evidence="10">
    <location>
        <begin position="190"/>
        <end position="255"/>
    </location>
</feature>
<protein>
    <recommendedName>
        <fullName evidence="2">histidine kinase</fullName>
        <ecNumber evidence="2">2.7.13.3</ecNumber>
    </recommendedName>
</protein>
<comment type="catalytic activity">
    <reaction evidence="1">
        <text>ATP + protein L-histidine = ADP + protein N-phospho-L-histidine.</text>
        <dbReference type="EC" id="2.7.13.3"/>
    </reaction>
</comment>
<dbReference type="Gene3D" id="3.30.565.10">
    <property type="entry name" value="Histidine kinase-like ATPase, C-terminal domain"/>
    <property type="match status" value="1"/>
</dbReference>
<evidence type="ECO:0000256" key="8">
    <source>
        <dbReference type="ARBA" id="ARBA00023012"/>
    </source>
</evidence>
<evidence type="ECO:0000256" key="1">
    <source>
        <dbReference type="ARBA" id="ARBA00000085"/>
    </source>
</evidence>
<evidence type="ECO:0000256" key="9">
    <source>
        <dbReference type="SAM" id="Phobius"/>
    </source>
</evidence>
<dbReference type="Proteomes" id="UP000622552">
    <property type="component" value="Unassembled WGS sequence"/>
</dbReference>
<dbReference type="EC" id="2.7.13.3" evidence="2"/>
<dbReference type="AlphaFoldDB" id="A0A8J7GMF4"/>
<dbReference type="CDD" id="cd16917">
    <property type="entry name" value="HATPase_UhpB-NarQ-NarX-like"/>
    <property type="match status" value="1"/>
</dbReference>
<dbReference type="RefSeq" id="WP_197001549.1">
    <property type="nucleotide sequence ID" value="NZ_BONS01000033.1"/>
</dbReference>
<keyword evidence="13" id="KW-1185">Reference proteome</keyword>
<dbReference type="PANTHER" id="PTHR24421">
    <property type="entry name" value="NITRATE/NITRITE SENSOR PROTEIN NARX-RELATED"/>
    <property type="match status" value="1"/>
</dbReference>
<dbReference type="Pfam" id="PF23539">
    <property type="entry name" value="DUF7134"/>
    <property type="match status" value="1"/>
</dbReference>
<dbReference type="Pfam" id="PF07730">
    <property type="entry name" value="HisKA_3"/>
    <property type="match status" value="1"/>
</dbReference>
<feature type="transmembrane region" description="Helical" evidence="9">
    <location>
        <begin position="21"/>
        <end position="40"/>
    </location>
</feature>
<evidence type="ECO:0000256" key="5">
    <source>
        <dbReference type="ARBA" id="ARBA00022741"/>
    </source>
</evidence>
<keyword evidence="8" id="KW-0902">Two-component regulatory system</keyword>
<dbReference type="InterPro" id="IPR036890">
    <property type="entry name" value="HATPase_C_sf"/>
</dbReference>
<dbReference type="EMBL" id="JADOUF010000001">
    <property type="protein sequence ID" value="MBG6134293.1"/>
    <property type="molecule type" value="Genomic_DNA"/>
</dbReference>
<proteinExistence type="predicted"/>
<feature type="domain" description="DUF7134" evidence="11">
    <location>
        <begin position="13"/>
        <end position="162"/>
    </location>
</feature>
<accession>A0A8J7GMF4</accession>
<keyword evidence="9" id="KW-1133">Transmembrane helix</keyword>
<keyword evidence="9" id="KW-0472">Membrane</keyword>
<dbReference type="InterPro" id="IPR011712">
    <property type="entry name" value="Sig_transdc_His_kin_sub3_dim/P"/>
</dbReference>
<keyword evidence="9" id="KW-0812">Transmembrane</keyword>
<dbReference type="GO" id="GO:0046983">
    <property type="term" value="F:protein dimerization activity"/>
    <property type="evidence" value="ECO:0007669"/>
    <property type="project" value="InterPro"/>
</dbReference>
<evidence type="ECO:0000259" key="11">
    <source>
        <dbReference type="Pfam" id="PF23539"/>
    </source>
</evidence>
<sequence>MGGSADLLWRPWRTVAGHPRVFDAVVATIFAGTALLAVTAGSDRNPRTPATYVTIALACGLLVCRRRWPLAVLALTTVAAVTFTALDGARNILQAAVVIAVYTVASVTSRFTAWLAGGAAGLLLYAASVRWAGHGWLDPENVAILAWTGMATAVGDATRTRRAYLAAVEERARRAEENREQEASRQVTDERLRIARELHDVVAHNIAMISVQAGVAAHVLRAEPRQAEEALGHIRQAARSVLEELSTLLGVLRQPGDPDAPTEPAPGLGRLADLLGTLATAGLRVSYQQAGQARPLPPTVDLAAYRIIQEALTNAHKHGDGRGARLSVEYTTAALVVEVHNFVPARPTPGHNGTGHGLVGMRERALTVNGTLRADHAVNGEFVLRARLPLPGDDA</sequence>
<dbReference type="GO" id="GO:0000155">
    <property type="term" value="F:phosphorelay sensor kinase activity"/>
    <property type="evidence" value="ECO:0007669"/>
    <property type="project" value="InterPro"/>
</dbReference>
<evidence type="ECO:0000259" key="10">
    <source>
        <dbReference type="Pfam" id="PF07730"/>
    </source>
</evidence>
<dbReference type="PANTHER" id="PTHR24421:SF10">
    <property type="entry name" value="NITRATE_NITRITE SENSOR PROTEIN NARQ"/>
    <property type="match status" value="1"/>
</dbReference>
<organism evidence="12 13">
    <name type="scientific">Longispora fulva</name>
    <dbReference type="NCBI Taxonomy" id="619741"/>
    <lineage>
        <taxon>Bacteria</taxon>
        <taxon>Bacillati</taxon>
        <taxon>Actinomycetota</taxon>
        <taxon>Actinomycetes</taxon>
        <taxon>Micromonosporales</taxon>
        <taxon>Micromonosporaceae</taxon>
        <taxon>Longispora</taxon>
    </lineage>
</organism>
<dbReference type="GO" id="GO:0016020">
    <property type="term" value="C:membrane"/>
    <property type="evidence" value="ECO:0007669"/>
    <property type="project" value="InterPro"/>
</dbReference>
<feature type="transmembrane region" description="Helical" evidence="9">
    <location>
        <begin position="92"/>
        <end position="125"/>
    </location>
</feature>
<evidence type="ECO:0000256" key="4">
    <source>
        <dbReference type="ARBA" id="ARBA00022679"/>
    </source>
</evidence>
<keyword evidence="5" id="KW-0547">Nucleotide-binding</keyword>
<dbReference type="InterPro" id="IPR055558">
    <property type="entry name" value="DUF7134"/>
</dbReference>
<reference evidence="12" key="1">
    <citation type="submission" date="2020-11" db="EMBL/GenBank/DDBJ databases">
        <title>Sequencing the genomes of 1000 actinobacteria strains.</title>
        <authorList>
            <person name="Klenk H.-P."/>
        </authorList>
    </citation>
    <scope>NUCLEOTIDE SEQUENCE</scope>
    <source>
        <strain evidence="12">DSM 45356</strain>
    </source>
</reference>
<comment type="caution">
    <text evidence="12">The sequence shown here is derived from an EMBL/GenBank/DDBJ whole genome shotgun (WGS) entry which is preliminary data.</text>
</comment>
<keyword evidence="6 12" id="KW-0418">Kinase</keyword>
<evidence type="ECO:0000313" key="13">
    <source>
        <dbReference type="Proteomes" id="UP000622552"/>
    </source>
</evidence>
<keyword evidence="3" id="KW-0597">Phosphoprotein</keyword>
<name>A0A8J7GMF4_9ACTN</name>
<evidence type="ECO:0000256" key="6">
    <source>
        <dbReference type="ARBA" id="ARBA00022777"/>
    </source>
</evidence>
<gene>
    <name evidence="12" type="ORF">IW245_000487</name>
</gene>
<evidence type="ECO:0000256" key="2">
    <source>
        <dbReference type="ARBA" id="ARBA00012438"/>
    </source>
</evidence>
<dbReference type="InterPro" id="IPR050482">
    <property type="entry name" value="Sensor_HK_TwoCompSys"/>
</dbReference>
<keyword evidence="4" id="KW-0808">Transferase</keyword>
<keyword evidence="7" id="KW-0067">ATP-binding</keyword>
<dbReference type="Gene3D" id="1.20.5.1930">
    <property type="match status" value="1"/>
</dbReference>
<evidence type="ECO:0000256" key="7">
    <source>
        <dbReference type="ARBA" id="ARBA00022840"/>
    </source>
</evidence>
<evidence type="ECO:0000313" key="12">
    <source>
        <dbReference type="EMBL" id="MBG6134293.1"/>
    </source>
</evidence>